<dbReference type="Proteomes" id="UP000224634">
    <property type="component" value="Unassembled WGS sequence"/>
</dbReference>
<sequence>MTASPPAPLPWAHADRGLLDSRGITIRKCSTEFLTALYAAYMDAIGGDDTHVGIARSYAVLGVALDELLRLVLHPSLFPSGDIGLRFQGLLMSGTKHQFDMAEGKKDRLIKDSFQMRANDLAREEDRILEALNRPTYDPNLMPWEQFLLKGSPGSGVHLPETAPNEILRVMPIGGAALYLRWLRNHHEVKKKCEEAEVPENILRSRSAVEQGPYDPTSAVPLPSSGLRHYGGWIQTTPNPYFERYFRSARDNNAVEKLETLSKFLDFLVGEQYADFSGEEAGINAMYFRTINDKMDVDGDHEM</sequence>
<comment type="caution">
    <text evidence="1">The sequence shown here is derived from an EMBL/GenBank/DDBJ whole genome shotgun (WGS) entry which is preliminary data.</text>
</comment>
<evidence type="ECO:0000313" key="2">
    <source>
        <dbReference type="Proteomes" id="UP000224634"/>
    </source>
</evidence>
<dbReference type="EMBL" id="PDNA01000014">
    <property type="protein sequence ID" value="PGH26682.1"/>
    <property type="molecule type" value="Genomic_DNA"/>
</dbReference>
<protein>
    <submittedName>
        <fullName evidence="1">Uncharacterized protein</fullName>
    </submittedName>
</protein>
<dbReference type="OrthoDB" id="4204046at2759"/>
<accession>A0A2B7Z0S4</accession>
<gene>
    <name evidence="1" type="ORF">AJ80_01628</name>
</gene>
<name>A0A2B7Z0S4_POLH7</name>
<organism evidence="1 2">
    <name type="scientific">Polytolypa hystricis (strain UAMH7299)</name>
    <dbReference type="NCBI Taxonomy" id="1447883"/>
    <lineage>
        <taxon>Eukaryota</taxon>
        <taxon>Fungi</taxon>
        <taxon>Dikarya</taxon>
        <taxon>Ascomycota</taxon>
        <taxon>Pezizomycotina</taxon>
        <taxon>Eurotiomycetes</taxon>
        <taxon>Eurotiomycetidae</taxon>
        <taxon>Onygenales</taxon>
        <taxon>Onygenales incertae sedis</taxon>
        <taxon>Polytolypa</taxon>
    </lineage>
</organism>
<reference evidence="1 2" key="1">
    <citation type="submission" date="2017-10" db="EMBL/GenBank/DDBJ databases">
        <title>Comparative genomics in systemic dimorphic fungi from Ajellomycetaceae.</title>
        <authorList>
            <person name="Munoz J.F."/>
            <person name="Mcewen J.G."/>
            <person name="Clay O.K."/>
            <person name="Cuomo C.A."/>
        </authorList>
    </citation>
    <scope>NUCLEOTIDE SEQUENCE [LARGE SCALE GENOMIC DNA]</scope>
    <source>
        <strain evidence="1 2">UAMH7299</strain>
    </source>
</reference>
<dbReference type="AlphaFoldDB" id="A0A2B7Z0S4"/>
<keyword evidence="2" id="KW-1185">Reference proteome</keyword>
<proteinExistence type="predicted"/>
<evidence type="ECO:0000313" key="1">
    <source>
        <dbReference type="EMBL" id="PGH26682.1"/>
    </source>
</evidence>